<dbReference type="AlphaFoldDB" id="A0A3B0U5M6"/>
<evidence type="ECO:0008006" key="2">
    <source>
        <dbReference type="Google" id="ProtNLM"/>
    </source>
</evidence>
<sequence>MTRPGSITEPKGIKMILAAFFIFSSTIVCRSQDSSDFTNKHPNVHKVVVDSVLQTTSYTYLLVKENGNLQWVAVPKLEASIGDTYYFQGGMEMTDFRSKELNRVFSSVLFLNGVISSTILEGGKTVLEASPQYSRAETVKLDSKIEPAKNGITIAELFLNKEKYADKTVIIRGKVTKYNAGIMDRNWIHLQDGSSGSSDFDFTATSQMETKEGDIITIKGKIILNKNFGSGYFFSVIMEDGIIIDNNEN</sequence>
<name>A0A3B0U5M6_9ZZZZ</name>
<accession>A0A3B0U5M6</accession>
<reference evidence="1" key="1">
    <citation type="submission" date="2018-06" db="EMBL/GenBank/DDBJ databases">
        <authorList>
            <person name="Zhirakovskaya E."/>
        </authorList>
    </citation>
    <scope>NUCLEOTIDE SEQUENCE</scope>
</reference>
<organism evidence="1">
    <name type="scientific">hydrothermal vent metagenome</name>
    <dbReference type="NCBI Taxonomy" id="652676"/>
    <lineage>
        <taxon>unclassified sequences</taxon>
        <taxon>metagenomes</taxon>
        <taxon>ecological metagenomes</taxon>
    </lineage>
</organism>
<gene>
    <name evidence="1" type="ORF">MNBD_BACTEROID01-1726</name>
</gene>
<protein>
    <recommendedName>
        <fullName evidence="2">NrfJ</fullName>
    </recommendedName>
</protein>
<dbReference type="EMBL" id="UOEP01000199">
    <property type="protein sequence ID" value="VAW23683.1"/>
    <property type="molecule type" value="Genomic_DNA"/>
</dbReference>
<proteinExistence type="predicted"/>
<evidence type="ECO:0000313" key="1">
    <source>
        <dbReference type="EMBL" id="VAW23683.1"/>
    </source>
</evidence>